<gene>
    <name evidence="3" type="ORF">I4I81_27075</name>
</gene>
<organism evidence="3 4">
    <name type="scientific">Pseudonocardia abyssalis</name>
    <dbReference type="NCBI Taxonomy" id="2792008"/>
    <lineage>
        <taxon>Bacteria</taxon>
        <taxon>Bacillati</taxon>
        <taxon>Actinomycetota</taxon>
        <taxon>Actinomycetes</taxon>
        <taxon>Pseudonocardiales</taxon>
        <taxon>Pseudonocardiaceae</taxon>
        <taxon>Pseudonocardia</taxon>
    </lineage>
</organism>
<feature type="compositionally biased region" description="Low complexity" evidence="1">
    <location>
        <begin position="159"/>
        <end position="173"/>
    </location>
</feature>
<dbReference type="Proteomes" id="UP000694287">
    <property type="component" value="Unassembled WGS sequence"/>
</dbReference>
<dbReference type="EMBL" id="JADQDK010000001">
    <property type="protein sequence ID" value="MBW0137902.1"/>
    <property type="molecule type" value="Genomic_DNA"/>
</dbReference>
<dbReference type="SMART" id="SM00834">
    <property type="entry name" value="CxxC_CXXC_SSSS"/>
    <property type="match status" value="1"/>
</dbReference>
<comment type="caution">
    <text evidence="3">The sequence shown here is derived from an EMBL/GenBank/DDBJ whole genome shotgun (WGS) entry which is preliminary data.</text>
</comment>
<feature type="region of interest" description="Disordered" evidence="1">
    <location>
        <begin position="116"/>
        <end position="173"/>
    </location>
</feature>
<evidence type="ECO:0000256" key="1">
    <source>
        <dbReference type="SAM" id="MobiDB-lite"/>
    </source>
</evidence>
<accession>A0ABS6V059</accession>
<dbReference type="Pfam" id="PF09723">
    <property type="entry name" value="Zn_ribbon_8"/>
    <property type="match status" value="1"/>
</dbReference>
<evidence type="ECO:0000259" key="2">
    <source>
        <dbReference type="SMART" id="SM00834"/>
    </source>
</evidence>
<dbReference type="RefSeq" id="WP_218603059.1">
    <property type="nucleotide sequence ID" value="NZ_JADQDJ010000102.1"/>
</dbReference>
<feature type="compositionally biased region" description="Basic residues" evidence="1">
    <location>
        <begin position="139"/>
        <end position="148"/>
    </location>
</feature>
<sequence>MPIYVFKCGCGYRFEYLASFDAAAPGCPSCGGETRKIPAGFSLGGQASAGLSKEQMPQTWRGTYNGDREYVTNLRRQWDKRQQVEAKHPEIAGDQRPIIAHEGRYHAAPLRAGDVPLGGAAGHGPAADVAEPAPSTGHGHGHGGHGHGHGTGSAPATKPTPGSTGASPAGGSD</sequence>
<name>A0ABS6V059_9PSEU</name>
<proteinExistence type="predicted"/>
<dbReference type="NCBIfam" id="TIGR02605">
    <property type="entry name" value="CxxC_CxxC_SSSS"/>
    <property type="match status" value="1"/>
</dbReference>
<feature type="domain" description="Putative regulatory protein FmdB zinc ribbon" evidence="2">
    <location>
        <begin position="1"/>
        <end position="39"/>
    </location>
</feature>
<protein>
    <submittedName>
        <fullName evidence="3">Zinc ribbon domain-containing protein</fullName>
    </submittedName>
</protein>
<evidence type="ECO:0000313" key="3">
    <source>
        <dbReference type="EMBL" id="MBW0137902.1"/>
    </source>
</evidence>
<keyword evidence="4" id="KW-1185">Reference proteome</keyword>
<dbReference type="InterPro" id="IPR013429">
    <property type="entry name" value="Regulatory_FmdB_Zinc_ribbon"/>
</dbReference>
<evidence type="ECO:0000313" key="4">
    <source>
        <dbReference type="Proteomes" id="UP000694287"/>
    </source>
</evidence>
<reference evidence="3 4" key="1">
    <citation type="submission" date="2020-11" db="EMBL/GenBank/DDBJ databases">
        <title>Pseudonocardia abyssalis sp. nov. and Pseudonocardia oceani sp. nov., description and phylogenomic analysis of two novel actinomycetes isolated from the deep Southern Ocean.</title>
        <authorList>
            <person name="Parra J."/>
        </authorList>
    </citation>
    <scope>NUCLEOTIDE SEQUENCE [LARGE SCALE GENOMIC DNA]</scope>
    <source>
        <strain evidence="3 4">KRD-168</strain>
    </source>
</reference>